<evidence type="ECO:0000313" key="2">
    <source>
        <dbReference type="Proteomes" id="UP000826212"/>
    </source>
</evidence>
<evidence type="ECO:0000313" key="1">
    <source>
        <dbReference type="EMBL" id="QZE14999.1"/>
    </source>
</evidence>
<keyword evidence="2" id="KW-1185">Reference proteome</keyword>
<sequence>MKTDRQIKNISRLNIPWKTQDPFLFGTYHHERYPGGDDNLGLSHGLEGRNKGNDFSGKDGWSMYHGSHIPGFPSHPHCGFETVSIVTEGMVDHSDSMGAHGRFGDGDVQWLTAGNGINHSEMFPMLNKNANPLKIFQLWLNLPAKSKSATPYYQMLWSEDIPKLTLKDSHQKNTILNLISGYYGDKISLSPNPDSWAADPNNHVQIWTLDMEAGATFVIPPLEENVNRSLYFYQGDTVTIEEEVIESDHMVELKSEKEIVLHNGDQRGLFVFLQGKPIAEPVVQYGPFVAESNEALKKKLKEYRETEFGGWPWSTSETVHDKNYGRFSVNPDGNRTDK</sequence>
<organism evidence="1 2">
    <name type="scientific">Halosquirtibacter laminarini</name>
    <dbReference type="NCBI Taxonomy" id="3374600"/>
    <lineage>
        <taxon>Bacteria</taxon>
        <taxon>Pseudomonadati</taxon>
        <taxon>Bacteroidota</taxon>
        <taxon>Bacteroidia</taxon>
        <taxon>Marinilabiliales</taxon>
        <taxon>Prolixibacteraceae</taxon>
        <taxon>Halosquirtibacter</taxon>
    </lineage>
</organism>
<name>A0AC61NH60_9BACT</name>
<dbReference type="EMBL" id="CP081303">
    <property type="protein sequence ID" value="QZE14999.1"/>
    <property type="molecule type" value="Genomic_DNA"/>
</dbReference>
<gene>
    <name evidence="1" type="ORF">K4L44_03995</name>
</gene>
<accession>A0AC61NH60</accession>
<reference evidence="1" key="1">
    <citation type="submission" date="2021-08" db="EMBL/GenBank/DDBJ databases">
        <title>Novel anaerobic bacterium isolated from sea squirt in East Sea, Republic of Korea.</title>
        <authorList>
            <person name="Nguyen T.H."/>
            <person name="Li Z."/>
            <person name="Lee Y.-J."/>
            <person name="Ko J."/>
            <person name="Kim S.-G."/>
        </authorList>
    </citation>
    <scope>NUCLEOTIDE SEQUENCE</scope>
    <source>
        <strain evidence="1">KCTC 25031</strain>
    </source>
</reference>
<dbReference type="Proteomes" id="UP000826212">
    <property type="component" value="Chromosome"/>
</dbReference>
<protein>
    <submittedName>
        <fullName evidence="1">Pirin family protein</fullName>
    </submittedName>
</protein>
<proteinExistence type="predicted"/>